<feature type="compositionally biased region" description="Basic and acidic residues" evidence="10">
    <location>
        <begin position="1311"/>
        <end position="1332"/>
    </location>
</feature>
<organism evidence="15 16">
    <name type="scientific">Xenopus tropicalis</name>
    <name type="common">Western clawed frog</name>
    <name type="synonym">Silurana tropicalis</name>
    <dbReference type="NCBI Taxonomy" id="8364"/>
    <lineage>
        <taxon>Eukaryota</taxon>
        <taxon>Metazoa</taxon>
        <taxon>Chordata</taxon>
        <taxon>Craniata</taxon>
        <taxon>Vertebrata</taxon>
        <taxon>Euteleostomi</taxon>
        <taxon>Amphibia</taxon>
        <taxon>Batrachia</taxon>
        <taxon>Anura</taxon>
        <taxon>Pipoidea</taxon>
        <taxon>Pipidae</taxon>
        <taxon>Xenopodinae</taxon>
        <taxon>Xenopus</taxon>
        <taxon>Silurana</taxon>
    </lineage>
</organism>
<dbReference type="InterPro" id="IPR001478">
    <property type="entry name" value="PDZ"/>
</dbReference>
<evidence type="ECO:0000259" key="11">
    <source>
        <dbReference type="PROSITE" id="PS50004"/>
    </source>
</evidence>
<feature type="region of interest" description="Disordered" evidence="10">
    <location>
        <begin position="627"/>
        <end position="655"/>
    </location>
</feature>
<feature type="compositionally biased region" description="Basic residues" evidence="10">
    <location>
        <begin position="534"/>
        <end position="543"/>
    </location>
</feature>
<dbReference type="SUPFAM" id="SSF50156">
    <property type="entry name" value="PDZ domain-like"/>
    <property type="match status" value="1"/>
</dbReference>
<dbReference type="PANTHER" id="PTHR12157">
    <property type="entry name" value="REGULATING SYNAPTIC MEMBRANE EXOCYTOSIS PROTEIN"/>
    <property type="match status" value="1"/>
</dbReference>
<dbReference type="FunFam" id="2.60.40.150:FF:000001">
    <property type="entry name" value="Regulating synaptic membrane exocytosis 3, isoform CRA_a"/>
    <property type="match status" value="1"/>
</dbReference>
<dbReference type="InterPro" id="IPR011011">
    <property type="entry name" value="Znf_FYVE_PHD"/>
</dbReference>
<dbReference type="GO" id="GO:0008270">
    <property type="term" value="F:zinc ion binding"/>
    <property type="evidence" value="ECO:0007669"/>
    <property type="project" value="UniProtKB-KW"/>
</dbReference>
<evidence type="ECO:0000313" key="16">
    <source>
        <dbReference type="RefSeq" id="XP_031759418.1"/>
    </source>
</evidence>
<evidence type="ECO:0000256" key="1">
    <source>
        <dbReference type="ARBA" id="ARBA00022553"/>
    </source>
</evidence>
<dbReference type="GO" id="GO:0030154">
    <property type="term" value="P:cell differentiation"/>
    <property type="evidence" value="ECO:0007669"/>
    <property type="project" value="UniProtKB-KW"/>
</dbReference>
<dbReference type="CDD" id="cd06714">
    <property type="entry name" value="PDZ_RIM-like"/>
    <property type="match status" value="1"/>
</dbReference>
<feature type="compositionally biased region" description="Basic and acidic residues" evidence="10">
    <location>
        <begin position="284"/>
        <end position="300"/>
    </location>
</feature>
<dbReference type="InterPro" id="IPR017455">
    <property type="entry name" value="Znf_FYVE-rel"/>
</dbReference>
<feature type="domain" description="PDZ" evidence="12">
    <location>
        <begin position="674"/>
        <end position="760"/>
    </location>
</feature>
<dbReference type="SMART" id="SM00228">
    <property type="entry name" value="PDZ"/>
    <property type="match status" value="1"/>
</dbReference>
<dbReference type="InterPro" id="IPR010911">
    <property type="entry name" value="Rab_BD"/>
</dbReference>
<comment type="subcellular location">
    <subcellularLocation>
        <location evidence="8">Synapse</location>
    </subcellularLocation>
</comment>
<feature type="compositionally biased region" description="Basic and acidic residues" evidence="10">
    <location>
        <begin position="261"/>
        <end position="277"/>
    </location>
</feature>
<feature type="compositionally biased region" description="Acidic residues" evidence="10">
    <location>
        <begin position="564"/>
        <end position="574"/>
    </location>
</feature>
<dbReference type="Xenbase" id="XB-GENE-980175">
    <property type="gene designation" value="rims2"/>
</dbReference>
<dbReference type="RefSeq" id="XP_031759418.1">
    <property type="nucleotide sequence ID" value="XM_031903558.1"/>
</dbReference>
<protein>
    <submittedName>
        <fullName evidence="16">Regulating synaptic membrane exocytosis protein 2 isoform X11</fullName>
    </submittedName>
</protein>
<dbReference type="SUPFAM" id="SSF57903">
    <property type="entry name" value="FYVE/PHD zinc finger"/>
    <property type="match status" value="1"/>
</dbReference>
<evidence type="ECO:0000256" key="10">
    <source>
        <dbReference type="SAM" id="MobiDB-lite"/>
    </source>
</evidence>
<dbReference type="Gene3D" id="2.30.42.10">
    <property type="match status" value="1"/>
</dbReference>
<feature type="compositionally biased region" description="Basic and acidic residues" evidence="10">
    <location>
        <begin position="1242"/>
        <end position="1260"/>
    </location>
</feature>
<keyword evidence="4 9" id="KW-0863">Zinc-finger</keyword>
<dbReference type="AGR" id="Xenbase:XB-GENE-980175"/>
<proteinExistence type="predicted"/>
<keyword evidence="3" id="KW-0677">Repeat</keyword>
<dbReference type="GO" id="GO:0006886">
    <property type="term" value="P:intracellular protein transport"/>
    <property type="evidence" value="ECO:0007669"/>
    <property type="project" value="InterPro"/>
</dbReference>
<feature type="region of interest" description="Disordered" evidence="10">
    <location>
        <begin position="1024"/>
        <end position="1398"/>
    </location>
</feature>
<feature type="compositionally biased region" description="Basic and acidic residues" evidence="10">
    <location>
        <begin position="481"/>
        <end position="498"/>
    </location>
</feature>
<keyword evidence="1" id="KW-0597">Phosphoprotein</keyword>
<feature type="region of interest" description="Disordered" evidence="10">
    <location>
        <begin position="1474"/>
        <end position="1495"/>
    </location>
</feature>
<feature type="compositionally biased region" description="Basic and acidic residues" evidence="10">
    <location>
        <begin position="416"/>
        <end position="440"/>
    </location>
</feature>
<dbReference type="GO" id="GO:0006887">
    <property type="term" value="P:exocytosis"/>
    <property type="evidence" value="ECO:0007669"/>
    <property type="project" value="InterPro"/>
</dbReference>
<dbReference type="GO" id="GO:0016020">
    <property type="term" value="C:membrane"/>
    <property type="evidence" value="ECO:0007669"/>
    <property type="project" value="InterPro"/>
</dbReference>
<feature type="compositionally biased region" description="Pro residues" evidence="10">
    <location>
        <begin position="10"/>
        <end position="23"/>
    </location>
</feature>
<feature type="compositionally biased region" description="Low complexity" evidence="10">
    <location>
        <begin position="1275"/>
        <end position="1296"/>
    </location>
</feature>
<dbReference type="InterPro" id="IPR035892">
    <property type="entry name" value="C2_domain_sf"/>
</dbReference>
<dbReference type="CDD" id="cd04031">
    <property type="entry name" value="C2A_RIM1alpha"/>
    <property type="match status" value="1"/>
</dbReference>
<feature type="domain" description="C2" evidence="11">
    <location>
        <begin position="827"/>
        <end position="950"/>
    </location>
</feature>
<feature type="region of interest" description="Disordered" evidence="10">
    <location>
        <begin position="1"/>
        <end position="33"/>
    </location>
</feature>
<dbReference type="Pfam" id="PF00168">
    <property type="entry name" value="C2"/>
    <property type="match status" value="2"/>
</dbReference>
<dbReference type="Gene3D" id="2.60.40.150">
    <property type="entry name" value="C2 domain"/>
    <property type="match status" value="2"/>
</dbReference>
<evidence type="ECO:0000256" key="3">
    <source>
        <dbReference type="ARBA" id="ARBA00022737"/>
    </source>
</evidence>
<feature type="compositionally biased region" description="Basic and acidic residues" evidence="10">
    <location>
        <begin position="1374"/>
        <end position="1398"/>
    </location>
</feature>
<feature type="domain" description="RabBD" evidence="14">
    <location>
        <begin position="24"/>
        <end position="196"/>
    </location>
</feature>
<feature type="region of interest" description="Disordered" evidence="10">
    <location>
        <begin position="197"/>
        <end position="595"/>
    </location>
</feature>
<feature type="compositionally biased region" description="Basic and acidic residues" evidence="10">
    <location>
        <begin position="575"/>
        <end position="589"/>
    </location>
</feature>
<evidence type="ECO:0000256" key="4">
    <source>
        <dbReference type="ARBA" id="ARBA00022771"/>
    </source>
</evidence>
<sequence>MSAPLGPRGGPLPPAQPQAPMPEMPDLSHLTEDERKIIMAVMERQKKEEEKEQSVLKVKEEQKAQPAQWFPFSGITELVNNVLQPQPKEQNEKEPEIKLHQQFEMYKEQVKKMGEEAQQQQEQKGEAPTCGICHKTKFADGCGHDCSYCQTKFCARCGGRVSLRSNKEDKVVMWVCNLCRKQQEILTKSGAWFYSSGSSTPLKPGEESQAGYQTEEAPQEKKAKLQEQSQYQGPSGDLLTPASDKNRPQGIVRQDSIKNGSELKHPIPGDLASDRKRSPSIPRDQNRRYDTRDDIGEHSQHATSDSAMPRSPSDYSDRRLQRGSQLYDEPEHGDYRRSRRRSNEYSVDEEDIQDREEYERQRREEEYQARYRSDPNLARYPVKPQPYEEQMRIHAEVSRARQRRHSDVSLAQTEFEESRMSTLRMERPSRQRSASERRAAMESQRSYSIERTRDVQGPGPGRQRTSNHSPPTPRRSPIPNDRPDMRRTDSLRKQHHLDPSSAVRKTKREKMETMLRNDSLSSDQSESVRPPPPKPHKTKKGGKMRQVSLSSSEEELASTPEYTSCDDVEIESESVSEKGDSQRGKRKTSEQAVLSDSNILSERQKKMVCFGGHSLEEDLEWSEPQIKDSGVDTCSSTTLNEEHSHSEKHPVTWQPSKDGDRLIGRILLNKRLKDGSVPRDSGAMLGLKVVGGKMTESGRLCAFITKVKKGSLADTVGHLRPGDEVLEWSGRILQGATFEEVYNIILESKPEAQVELLVSRPIGDIPRIPDSTHAQLESSSSSFESQKMDRPSISVTSPMSPGMLRDVPQFLSGQLSSQSLNRRTAPFVPRVQIKLWYDKVGHQLIVTILGAKDLPSREDGRPRNPYVKIYFLPDRSDKNKRRTKTVKKTVEPKWNQTFIYSPVHRREFRERMLEITLWDQARVREEESEFLGEILIELETALLDDEPHWYKLQTHDVSSLPLPHPSPFMQRRQLHGESPTRRLQNKGSYSYNSGSKRISDSEVSDYDCDDGVGVVSDFRHNGRDLQSSTLSVPEQVMSSNHCSRTGPPHVDSIGRTRSWSPSVPPPQSRNLEQGPRGTRSGPAHYNTMSRVERHRVLDNHYSPDRDRNCEAADRQPYQRSRSTEQRPVLERTSSRSRSTERPDSNLMRSMPSLMTGRSAPPSPALSRAHPPRTGSVQTSPSGTPLAGRRGRQLPQLPPKGTLERKDMDSTRRRNSGAMDVEERTRQLKVKINKYKQVGGSDSRLEKDYHPKYRTGRDPQRGSDNMSNKSSDSDVSDVSAVSRTSSASRFSSTSYMSVQSERPRGNMKIGRRTREVEERIERAEGGQHHKEIGFLEEEEDVRQEVDSEKETEVQHIIDNCMKGPSKESVEEESQQNEKDEESHDVEEAHNENLPRRSSENDISALASKMQSRQMGASGKNMTKSTSIGGDMYTLEKNDGSQSDTAVGTVGAGGKKRRSSIGAKMVAIVGLSRKSRSTSQLSQTEVGGKKLKSTIQRSTETGLAVEMRNWMSRQASRESTDGSMNSYSSEGNLIFPGVRLGSDSQFSDFLDGLGPAQLVGRQTLATPSMGDIQVGMADKKGQLEVEVIRARGLVVKPGSKTLPAPYVKVYLLENGVCIAKKKTKVARKTLEPLYQQVLAFEESPQGKVLQIIVWGDYGRMDHKSFMGVAQILLDELDLSSMVIGWYKLFPPSSLVDPTLAPLTRRASQSSLESSTGPSYARS</sequence>
<dbReference type="Proteomes" id="UP000008143">
    <property type="component" value="Chromosome 6"/>
</dbReference>
<dbReference type="Gene3D" id="3.30.40.10">
    <property type="entry name" value="Zinc/RING finger domain, C3HC4 (zinc finger)"/>
    <property type="match status" value="1"/>
</dbReference>
<dbReference type="PROSITE" id="PS50916">
    <property type="entry name" value="RABBD"/>
    <property type="match status" value="1"/>
</dbReference>
<feature type="domain" description="C2" evidence="11">
    <location>
        <begin position="1566"/>
        <end position="1684"/>
    </location>
</feature>
<dbReference type="CTD" id="9699"/>
<feature type="compositionally biased region" description="Polar residues" evidence="10">
    <location>
        <begin position="516"/>
        <end position="527"/>
    </location>
</feature>
<feature type="region of interest" description="Disordered" evidence="10">
    <location>
        <begin position="44"/>
        <end position="63"/>
    </location>
</feature>
<keyword evidence="2" id="KW-0479">Metal-binding</keyword>
<dbReference type="PROSITE" id="PS50004">
    <property type="entry name" value="C2"/>
    <property type="match status" value="2"/>
</dbReference>
<feature type="domain" description="FYVE-type" evidence="13">
    <location>
        <begin position="124"/>
        <end position="184"/>
    </location>
</feature>
<evidence type="ECO:0000256" key="5">
    <source>
        <dbReference type="ARBA" id="ARBA00022782"/>
    </source>
</evidence>
<feature type="region of interest" description="Disordered" evidence="10">
    <location>
        <begin position="965"/>
        <end position="1006"/>
    </location>
</feature>
<dbReference type="GeneID" id="100125032"/>
<evidence type="ECO:0000259" key="13">
    <source>
        <dbReference type="PROSITE" id="PS50178"/>
    </source>
</evidence>
<accession>A0A8J1JNG1</accession>
<gene>
    <name evidence="16 17" type="primary">rims2</name>
</gene>
<dbReference type="CDD" id="cd04028">
    <property type="entry name" value="C2B_RIM1alpha"/>
    <property type="match status" value="1"/>
</dbReference>
<feature type="compositionally biased region" description="Basic and acidic residues" evidence="10">
    <location>
        <begin position="1090"/>
        <end position="1113"/>
    </location>
</feature>
<evidence type="ECO:0000256" key="2">
    <source>
        <dbReference type="ARBA" id="ARBA00022723"/>
    </source>
</evidence>
<dbReference type="FunFam" id="3.30.40.10:FF:000546">
    <property type="entry name" value="Regulating synaptic membrane exocytosis 1"/>
    <property type="match status" value="1"/>
</dbReference>
<evidence type="ECO:0000259" key="14">
    <source>
        <dbReference type="PROSITE" id="PS50916"/>
    </source>
</evidence>
<evidence type="ECO:0000313" key="17">
    <source>
        <dbReference type="Xenbase" id="XB-GENE-980175"/>
    </source>
</evidence>
<dbReference type="GO" id="GO:0031267">
    <property type="term" value="F:small GTPase binding"/>
    <property type="evidence" value="ECO:0007669"/>
    <property type="project" value="InterPro"/>
</dbReference>
<dbReference type="Pfam" id="PF22601">
    <property type="entry name" value="RIM2a_ZnF"/>
    <property type="match status" value="1"/>
</dbReference>
<feature type="compositionally biased region" description="Polar residues" evidence="10">
    <location>
        <begin position="1024"/>
        <end position="1043"/>
    </location>
</feature>
<feature type="compositionally biased region" description="Basic and acidic residues" evidence="10">
    <location>
        <begin position="1201"/>
        <end position="1211"/>
    </location>
</feature>
<feature type="compositionally biased region" description="Basic and acidic residues" evidence="10">
    <location>
        <begin position="389"/>
        <end position="399"/>
    </location>
</feature>
<name>A0A8J1JNG1_XENTR</name>
<dbReference type="FunFam" id="2.30.42.10:FF:000003">
    <property type="entry name" value="Regulating synaptic membrane exocytosis protein 1, putative"/>
    <property type="match status" value="1"/>
</dbReference>
<evidence type="ECO:0000256" key="9">
    <source>
        <dbReference type="PROSITE-ProRule" id="PRU00091"/>
    </source>
</evidence>
<evidence type="ECO:0000256" key="7">
    <source>
        <dbReference type="ARBA" id="ARBA00023018"/>
    </source>
</evidence>
<evidence type="ECO:0000313" key="15">
    <source>
        <dbReference type="Proteomes" id="UP000008143"/>
    </source>
</evidence>
<feature type="compositionally biased region" description="Basic and acidic residues" evidence="10">
    <location>
        <begin position="1341"/>
        <end position="1354"/>
    </location>
</feature>
<keyword evidence="15" id="KW-1185">Reference proteome</keyword>
<dbReference type="PROSITE" id="PS50178">
    <property type="entry name" value="ZF_FYVE"/>
    <property type="match status" value="1"/>
</dbReference>
<evidence type="ECO:0000259" key="12">
    <source>
        <dbReference type="PROSITE" id="PS50106"/>
    </source>
</evidence>
<feature type="region of interest" description="Disordered" evidence="10">
    <location>
        <begin position="1433"/>
        <end position="1454"/>
    </location>
</feature>
<feature type="compositionally biased region" description="Basic and acidic residues" evidence="10">
    <location>
        <begin position="355"/>
        <end position="373"/>
    </location>
</feature>
<dbReference type="PANTHER" id="PTHR12157:SF15">
    <property type="entry name" value="REGULATING SYNAPTIC MEMBRANE EXOCYTOSIS PROTEIN 2"/>
    <property type="match status" value="1"/>
</dbReference>
<keyword evidence="6" id="KW-0862">Zinc</keyword>
<dbReference type="SMART" id="SM00239">
    <property type="entry name" value="C2"/>
    <property type="match status" value="2"/>
</dbReference>
<dbReference type="InterPro" id="IPR013083">
    <property type="entry name" value="Znf_RING/FYVE/PHD"/>
</dbReference>
<keyword evidence="7" id="KW-0770">Synapse</keyword>
<evidence type="ECO:0000256" key="8">
    <source>
        <dbReference type="ARBA" id="ARBA00034103"/>
    </source>
</evidence>
<evidence type="ECO:0000256" key="6">
    <source>
        <dbReference type="ARBA" id="ARBA00022833"/>
    </source>
</evidence>
<dbReference type="InterPro" id="IPR039032">
    <property type="entry name" value="Rim-like"/>
</dbReference>
<feature type="compositionally biased region" description="Basic and acidic residues" evidence="10">
    <location>
        <begin position="640"/>
        <end position="650"/>
    </location>
</feature>
<dbReference type="InterPro" id="IPR036034">
    <property type="entry name" value="PDZ_sf"/>
</dbReference>
<dbReference type="InterPro" id="IPR000008">
    <property type="entry name" value="C2_dom"/>
</dbReference>
<feature type="compositionally biased region" description="Basic and acidic residues" evidence="10">
    <location>
        <begin position="1121"/>
        <end position="1143"/>
    </location>
</feature>
<dbReference type="SUPFAM" id="SSF49562">
    <property type="entry name" value="C2 domain (Calcium/lipid-binding domain, CaLB)"/>
    <property type="match status" value="2"/>
</dbReference>
<feature type="compositionally biased region" description="Polar residues" evidence="10">
    <location>
        <begin position="981"/>
        <end position="996"/>
    </location>
</feature>
<keyword evidence="5" id="KW-0221">Differentiation</keyword>
<feature type="region of interest" description="Disordered" evidence="10">
    <location>
        <begin position="768"/>
        <end position="799"/>
    </location>
</feature>
<dbReference type="InterPro" id="IPR054386">
    <property type="entry name" value="RIM_Znf"/>
</dbReference>
<dbReference type="GO" id="GO:0045202">
    <property type="term" value="C:synapse"/>
    <property type="evidence" value="ECO:0007669"/>
    <property type="project" value="UniProtKB-SubCell"/>
</dbReference>
<dbReference type="FunFam" id="2.60.40.150:FF:000003">
    <property type="entry name" value="Regulating synaptic membrane exocytosis protein 2"/>
    <property type="match status" value="1"/>
</dbReference>
<dbReference type="PROSITE" id="PS50106">
    <property type="entry name" value="PDZ"/>
    <property type="match status" value="1"/>
</dbReference>
<reference evidence="16" key="1">
    <citation type="submission" date="2025-08" db="UniProtKB">
        <authorList>
            <consortium name="RefSeq"/>
        </authorList>
    </citation>
    <scope>IDENTIFICATION</scope>
    <source>
        <strain evidence="16">Nigerian</strain>
        <tissue evidence="16">Liver and blood</tissue>
    </source>
</reference>